<name>A0A1D8KJD4_9CAUD</name>
<dbReference type="RefSeq" id="YP_009321289.1">
    <property type="nucleotide sequence ID" value="NC_031906.1"/>
</dbReference>
<dbReference type="GeneID" id="30306316"/>
<dbReference type="Pfam" id="PF18885">
    <property type="entry name" value="DUF5648"/>
    <property type="match status" value="1"/>
</dbReference>
<protein>
    <recommendedName>
        <fullName evidence="1">DUF5648 domain-containing protein</fullName>
    </recommendedName>
</protein>
<dbReference type="EMBL" id="KU686198">
    <property type="protein sequence ID" value="AOV58770.1"/>
    <property type="molecule type" value="Genomic_DNA"/>
</dbReference>
<proteinExistence type="predicted"/>
<dbReference type="Proteomes" id="UP000204537">
    <property type="component" value="Segment"/>
</dbReference>
<dbReference type="InterPro" id="IPR043708">
    <property type="entry name" value="DUF5648"/>
</dbReference>
<evidence type="ECO:0000313" key="2">
    <source>
        <dbReference type="EMBL" id="AOV58531.1"/>
    </source>
</evidence>
<dbReference type="Proteomes" id="UP000240804">
    <property type="component" value="Segment"/>
</dbReference>
<dbReference type="OrthoDB" id="10671at10239"/>
<feature type="domain" description="DUF5648" evidence="1">
    <location>
        <begin position="61"/>
        <end position="140"/>
    </location>
</feature>
<reference evidence="5 6" key="1">
    <citation type="journal article" date="2016" name="Virology">
        <title>The genomic content and context of auxiliary metabolic genes in marine cyanomyoviruses.</title>
        <authorList>
            <person name="Crummett L.T."/>
            <person name="Puxty R.J."/>
            <person name="Weihe C."/>
            <person name="Marston M.F."/>
            <person name="Martiny J.B."/>
        </authorList>
    </citation>
    <scope>NUCLEOTIDE SEQUENCE [LARGE SCALE GENOMIC DNA]</scope>
    <source>
        <strain evidence="2">0808SB25</strain>
        <strain evidence="3">0910TB04</strain>
        <strain evidence="4">1010CC42</strain>
    </source>
</reference>
<keyword evidence="5" id="KW-1185">Reference proteome</keyword>
<evidence type="ECO:0000313" key="5">
    <source>
        <dbReference type="Proteomes" id="UP000204537"/>
    </source>
</evidence>
<sequence>MGTSGNLHTFDSFYGVFNPGYYRADTFYTSNPGGEAITAYSRVATGVWNLFMSGSVPGIVGSVSPVYRFWNPTQYNHFYKTNSSTPSGYYLEGIIGHAYTSPGAYRVPVYRFYNAQLVDHKFKTSSSAPSGYSFVGVAWYSPVFVYGCKDSSANNYNPYANQVSSGCQYYVYGCTDTLATNYNPSANVNQGCQYPTPSLSLTISPSVIIRGQSVTITWSTTNSTSTTLTDSGAVNPSGDTTFFPQESKTYTLSGIYYGYTSNSVSEPLTVYIPPQITFTAESEVIVLGQSTKLEWTVTGDASVVNVQPGIGDTNLVSFEFVSPSVTTTYTITASGNGGSDNKELEIVVLQPPEVSIDGPTNVNYGDPISIIYEQEGADSIFELRVTTVDLDNVSNEETIDLGPSASDNDTYIYTPTYVDRGPQRVIFTLYGETTAGLTDSEPLTVSIDIDQRPDSIEIPESDDKIKEELPVITPDVEITTQQIIVNDIDIPVPIKADSPIQVEIDNNGIYRDVEEI</sequence>
<organism evidence="3 6">
    <name type="scientific">Synechococcus phage S-CAM3</name>
    <dbReference type="NCBI Taxonomy" id="1883366"/>
    <lineage>
        <taxon>Viruses</taxon>
        <taxon>Duplodnaviria</taxon>
        <taxon>Heunggongvirae</taxon>
        <taxon>Uroviricota</taxon>
        <taxon>Caudoviricetes</taxon>
        <taxon>Pantevenvirales</taxon>
        <taxon>Kyanoviridae</taxon>
        <taxon>Charybdisvirus</taxon>
        <taxon>Charybdisvirus scam3</taxon>
    </lineage>
</organism>
<dbReference type="EMBL" id="KU686197">
    <property type="protein sequence ID" value="AOV58531.1"/>
    <property type="molecule type" value="Genomic_DNA"/>
</dbReference>
<evidence type="ECO:0000259" key="1">
    <source>
        <dbReference type="Pfam" id="PF18885"/>
    </source>
</evidence>
<accession>A0A1D8KJD4</accession>
<dbReference type="Proteomes" id="UP000240920">
    <property type="component" value="Segment"/>
</dbReference>
<evidence type="ECO:0000313" key="3">
    <source>
        <dbReference type="EMBL" id="AOV58770.1"/>
    </source>
</evidence>
<dbReference type="EMBL" id="KU686199">
    <property type="protein sequence ID" value="AOV59009.1"/>
    <property type="molecule type" value="Genomic_DNA"/>
</dbReference>
<evidence type="ECO:0000313" key="6">
    <source>
        <dbReference type="Proteomes" id="UP000240804"/>
    </source>
</evidence>
<gene>
    <name evidence="4" type="ORF">C421010_026</name>
    <name evidence="2" type="ORF">S250808_026</name>
    <name evidence="3" type="ORF">T040910_026</name>
</gene>
<evidence type="ECO:0000313" key="4">
    <source>
        <dbReference type="EMBL" id="AOV59009.1"/>
    </source>
</evidence>
<dbReference type="KEGG" id="vg:30306316"/>